<dbReference type="OrthoDB" id="10006218at2759"/>
<evidence type="ECO:0000256" key="1">
    <source>
        <dbReference type="SAM" id="MobiDB-lite"/>
    </source>
</evidence>
<name>A0A9W3AT76_BIOGL</name>
<feature type="compositionally biased region" description="Polar residues" evidence="1">
    <location>
        <begin position="396"/>
        <end position="414"/>
    </location>
</feature>
<proteinExistence type="predicted"/>
<sequence length="444" mass="50849">MCAKADLDIFILASQADLSGNEVLDCVRLVLNRFLIDRPRQHFQTCCKGLKYRSRYDSLVSSPSFSPKVPMEQKAVTFIPAMRKPKCLFLLLPCLAIGSFILYTRYSGQNWTELNIGIRGSAKECGSISRQEIRANRTEAPPPPLPDVNPIPSDEVLDQMSHKEVQDFYHRYINSPQATCSSVIRMGKVTDGGWELCDDPLYKPIKGDCLVYSYGINFDFSYDQDMVSYGCDVHAFDPSMKTAPNVYQGNLYFHATGVAAKNGTVNNPTTGWWQLYTIAEHRKQHHHLPNQRQLDIVKMDVEGYEHESLMLALDDGSLDDVRQLAFETHVTWSATDPSKEEYIKYLGLLRNVYDHGFRIYLTHRNYVWSAFESVINKGRKFTKCHEIHTVNIKLKNTPSQPQTRPESLSFASEAQKQKEHQLQMKVIESELVEYKNLGLRYSPR</sequence>
<evidence type="ECO:0000259" key="2">
    <source>
        <dbReference type="Pfam" id="PF13383"/>
    </source>
</evidence>
<dbReference type="Pfam" id="PF13383">
    <property type="entry name" value="Methyltransf_22"/>
    <property type="match status" value="1"/>
</dbReference>
<keyword evidence="3" id="KW-1185">Reference proteome</keyword>
<dbReference type="PANTHER" id="PTHR32026:SF10">
    <property type="entry name" value="METHYLTRANSFERASE-LIKE PROTEIN 24-RELATED"/>
    <property type="match status" value="1"/>
</dbReference>
<dbReference type="GeneID" id="106068302"/>
<dbReference type="SUPFAM" id="SSF53335">
    <property type="entry name" value="S-adenosyl-L-methionine-dependent methyltransferases"/>
    <property type="match status" value="1"/>
</dbReference>
<dbReference type="RefSeq" id="XP_055890487.1">
    <property type="nucleotide sequence ID" value="XM_056034512.1"/>
</dbReference>
<protein>
    <submittedName>
        <fullName evidence="4">Uncharacterized protein LOC106068302 isoform X1</fullName>
    </submittedName>
</protein>
<accession>A0A9W3AT76</accession>
<dbReference type="Proteomes" id="UP001165740">
    <property type="component" value="Chromosome 7"/>
</dbReference>
<dbReference type="AlphaFoldDB" id="A0A9W3AT76"/>
<evidence type="ECO:0000313" key="3">
    <source>
        <dbReference type="Proteomes" id="UP001165740"/>
    </source>
</evidence>
<gene>
    <name evidence="4" type="primary">LOC106068302</name>
</gene>
<organism evidence="3 4">
    <name type="scientific">Biomphalaria glabrata</name>
    <name type="common">Bloodfluke planorb</name>
    <name type="synonym">Freshwater snail</name>
    <dbReference type="NCBI Taxonomy" id="6526"/>
    <lineage>
        <taxon>Eukaryota</taxon>
        <taxon>Metazoa</taxon>
        <taxon>Spiralia</taxon>
        <taxon>Lophotrochozoa</taxon>
        <taxon>Mollusca</taxon>
        <taxon>Gastropoda</taxon>
        <taxon>Heterobranchia</taxon>
        <taxon>Euthyneura</taxon>
        <taxon>Panpulmonata</taxon>
        <taxon>Hygrophila</taxon>
        <taxon>Lymnaeoidea</taxon>
        <taxon>Planorbidae</taxon>
        <taxon>Biomphalaria</taxon>
    </lineage>
</organism>
<reference evidence="4" key="1">
    <citation type="submission" date="2025-08" db="UniProtKB">
        <authorList>
            <consortium name="RefSeq"/>
        </authorList>
    </citation>
    <scope>IDENTIFICATION</scope>
</reference>
<dbReference type="InterPro" id="IPR025714">
    <property type="entry name" value="Methyltranfer_dom"/>
</dbReference>
<dbReference type="PANTHER" id="PTHR32026">
    <property type="entry name" value="METHYLTRANSFERASE-LIKE PROTEIN 24"/>
    <property type="match status" value="1"/>
</dbReference>
<feature type="domain" description="Methyltransferase" evidence="2">
    <location>
        <begin position="165"/>
        <end position="334"/>
    </location>
</feature>
<dbReference type="InterPro" id="IPR029063">
    <property type="entry name" value="SAM-dependent_MTases_sf"/>
</dbReference>
<feature type="region of interest" description="Disordered" evidence="1">
    <location>
        <begin position="396"/>
        <end position="416"/>
    </location>
</feature>
<dbReference type="InterPro" id="IPR026913">
    <property type="entry name" value="METTL24"/>
</dbReference>
<evidence type="ECO:0000313" key="4">
    <source>
        <dbReference type="RefSeq" id="XP_055890487.1"/>
    </source>
</evidence>